<feature type="signal peptide" evidence="6">
    <location>
        <begin position="1"/>
        <end position="18"/>
    </location>
</feature>
<dbReference type="Gene3D" id="3.40.30.10">
    <property type="entry name" value="Glutaredoxin"/>
    <property type="match status" value="3"/>
</dbReference>
<keyword evidence="6" id="KW-0732">Signal</keyword>
<comment type="subcellular location">
    <subcellularLocation>
        <location evidence="1">Endoplasmic reticulum membrane</location>
        <topology evidence="1">Single-pass membrane protein</topology>
    </subcellularLocation>
</comment>
<dbReference type="PROSITE" id="PS51352">
    <property type="entry name" value="THIOREDOXIN_2"/>
    <property type="match status" value="1"/>
</dbReference>
<dbReference type="AlphaFoldDB" id="A0A9N9SW08"/>
<dbReference type="PANTHER" id="PTHR46426:SF1">
    <property type="entry name" value="PROTEIN DISULFIDE-ISOMERASE TMX3"/>
    <property type="match status" value="1"/>
</dbReference>
<organism evidence="8 9">
    <name type="scientific">Diabrotica balteata</name>
    <name type="common">Banded cucumber beetle</name>
    <dbReference type="NCBI Taxonomy" id="107213"/>
    <lineage>
        <taxon>Eukaryota</taxon>
        <taxon>Metazoa</taxon>
        <taxon>Ecdysozoa</taxon>
        <taxon>Arthropoda</taxon>
        <taxon>Hexapoda</taxon>
        <taxon>Insecta</taxon>
        <taxon>Pterygota</taxon>
        <taxon>Neoptera</taxon>
        <taxon>Endopterygota</taxon>
        <taxon>Coleoptera</taxon>
        <taxon>Polyphaga</taxon>
        <taxon>Cucujiformia</taxon>
        <taxon>Chrysomeloidea</taxon>
        <taxon>Chrysomelidae</taxon>
        <taxon>Galerucinae</taxon>
        <taxon>Diabroticina</taxon>
        <taxon>Diabroticites</taxon>
        <taxon>Diabrotica</taxon>
    </lineage>
</organism>
<evidence type="ECO:0000313" key="9">
    <source>
        <dbReference type="Proteomes" id="UP001153709"/>
    </source>
</evidence>
<evidence type="ECO:0000256" key="1">
    <source>
        <dbReference type="ARBA" id="ARBA00004389"/>
    </source>
</evidence>
<dbReference type="Pfam" id="PF13848">
    <property type="entry name" value="Thioredoxin_6"/>
    <property type="match status" value="1"/>
</dbReference>
<evidence type="ECO:0000256" key="6">
    <source>
        <dbReference type="SAM" id="SignalP"/>
    </source>
</evidence>
<sequence length="428" mass="49536">MHILRLVLLIKCIIVVSPSSKWILELGDNFIDVRKDGGYWLVKFYTPWCGHCKRLEPIWAHVVQALKNTHIRVGKVDCTIFPNVGKSFDITTYPTIKLIKAEEDFTFEGEKITDEIINFAIRLAGPPVQQVTRPESLINIKNMNQLFFMYVGERDGLLWNTFYDVASKFQAHAFYYSATEEIANKHVDIHTLPAVFVHKENSHYFYSVGEGNNQIEADHINSSMHKWINEERFETFPKITETNINEILRTEKFIVLVVVEENKLLQIPKDMLDFRNLVESIARKNRDKYHDTFQFGWSTSHELANNIVMQIVALPYLIVLNSTTLHHHVPEDDPTEMTVDAIELFLEKVINQTATIYGGNDLAVRMYRSYFKARTTLSDRWRGNPVLTTVLLGLPLGFLSFILYSCCCANILDADEDEEEELLHEKKD</sequence>
<name>A0A9N9SW08_DIABA</name>
<keyword evidence="2" id="KW-0812">Transmembrane</keyword>
<feature type="domain" description="Thioredoxin" evidence="7">
    <location>
        <begin position="13"/>
        <end position="125"/>
    </location>
</feature>
<gene>
    <name evidence="8" type="ORF">DIABBA_LOCUS2946</name>
</gene>
<reference evidence="8" key="1">
    <citation type="submission" date="2022-01" db="EMBL/GenBank/DDBJ databases">
        <authorList>
            <person name="King R."/>
        </authorList>
    </citation>
    <scope>NUCLEOTIDE SEQUENCE</scope>
</reference>
<evidence type="ECO:0000259" key="7">
    <source>
        <dbReference type="PROSITE" id="PS51352"/>
    </source>
</evidence>
<evidence type="ECO:0000256" key="2">
    <source>
        <dbReference type="ARBA" id="ARBA00022692"/>
    </source>
</evidence>
<evidence type="ECO:0000256" key="3">
    <source>
        <dbReference type="ARBA" id="ARBA00022989"/>
    </source>
</evidence>
<keyword evidence="4" id="KW-0472">Membrane</keyword>
<dbReference type="Proteomes" id="UP001153709">
    <property type="component" value="Chromosome 2"/>
</dbReference>
<accession>A0A9N9SW08</accession>
<feature type="chain" id="PRO_5040208049" description="Thioredoxin domain-containing protein" evidence="6">
    <location>
        <begin position="19"/>
        <end position="428"/>
    </location>
</feature>
<evidence type="ECO:0000256" key="5">
    <source>
        <dbReference type="ARBA" id="ARBA00045246"/>
    </source>
</evidence>
<keyword evidence="9" id="KW-1185">Reference proteome</keyword>
<dbReference type="EMBL" id="OU898277">
    <property type="protein sequence ID" value="CAG9829091.1"/>
    <property type="molecule type" value="Genomic_DNA"/>
</dbReference>
<dbReference type="OrthoDB" id="74910at2759"/>
<proteinExistence type="predicted"/>
<dbReference type="InterPro" id="IPR052250">
    <property type="entry name" value="PDI_TMX3"/>
</dbReference>
<evidence type="ECO:0000256" key="4">
    <source>
        <dbReference type="ARBA" id="ARBA00023136"/>
    </source>
</evidence>
<dbReference type="InterPro" id="IPR017937">
    <property type="entry name" value="Thioredoxin_CS"/>
</dbReference>
<keyword evidence="3" id="KW-1133">Transmembrane helix</keyword>
<comment type="function">
    <text evidence="5">Probable disulfide isomerase, which participates in the folding of proteins containing disulfide bonds. May act as a dithiol oxidase. Acts as a regulator of endoplasmic reticulum-mitochondria contact sites via its ability to regulate redox signals.</text>
</comment>
<dbReference type="GO" id="GO:0005789">
    <property type="term" value="C:endoplasmic reticulum membrane"/>
    <property type="evidence" value="ECO:0007669"/>
    <property type="project" value="UniProtKB-SubCell"/>
</dbReference>
<dbReference type="PANTHER" id="PTHR46426">
    <property type="entry name" value="PROTEIN DISULFIDE-ISOMERASE TMX3"/>
    <property type="match status" value="1"/>
</dbReference>
<dbReference type="Pfam" id="PF00085">
    <property type="entry name" value="Thioredoxin"/>
    <property type="match status" value="1"/>
</dbReference>
<dbReference type="InterPro" id="IPR036249">
    <property type="entry name" value="Thioredoxin-like_sf"/>
</dbReference>
<evidence type="ECO:0000313" key="8">
    <source>
        <dbReference type="EMBL" id="CAG9829091.1"/>
    </source>
</evidence>
<dbReference type="PROSITE" id="PS00194">
    <property type="entry name" value="THIOREDOXIN_1"/>
    <property type="match status" value="1"/>
</dbReference>
<dbReference type="InterPro" id="IPR013766">
    <property type="entry name" value="Thioredoxin_domain"/>
</dbReference>
<dbReference type="SUPFAM" id="SSF52833">
    <property type="entry name" value="Thioredoxin-like"/>
    <property type="match status" value="1"/>
</dbReference>
<protein>
    <recommendedName>
        <fullName evidence="7">Thioredoxin domain-containing protein</fullName>
    </recommendedName>
</protein>